<accession>A0A177AW92</accession>
<dbReference type="SUPFAM" id="SSF53474">
    <property type="entry name" value="alpha/beta-Hydrolases"/>
    <property type="match status" value="1"/>
</dbReference>
<feature type="transmembrane region" description="Helical" evidence="2">
    <location>
        <begin position="169"/>
        <end position="190"/>
    </location>
</feature>
<dbReference type="Gene3D" id="3.40.50.1820">
    <property type="entry name" value="alpha/beta hydrolase"/>
    <property type="match status" value="1"/>
</dbReference>
<dbReference type="InterPro" id="IPR004142">
    <property type="entry name" value="NDRG"/>
</dbReference>
<dbReference type="Proteomes" id="UP000078046">
    <property type="component" value="Unassembled WGS sequence"/>
</dbReference>
<proteinExistence type="inferred from homology"/>
<name>A0A177AW92_9BILA</name>
<keyword evidence="2" id="KW-0812">Transmembrane</keyword>
<dbReference type="PANTHER" id="PTHR11034">
    <property type="entry name" value="N-MYC DOWNSTREAM REGULATED"/>
    <property type="match status" value="1"/>
</dbReference>
<protein>
    <submittedName>
        <fullName evidence="3">Uncharacterized protein</fullName>
    </submittedName>
</protein>
<comment type="caution">
    <text evidence="3">The sequence shown here is derived from an EMBL/GenBank/DDBJ whole genome shotgun (WGS) entry which is preliminary data.</text>
</comment>
<keyword evidence="4" id="KW-1185">Reference proteome</keyword>
<organism evidence="3 4">
    <name type="scientific">Intoshia linei</name>
    <dbReference type="NCBI Taxonomy" id="1819745"/>
    <lineage>
        <taxon>Eukaryota</taxon>
        <taxon>Metazoa</taxon>
        <taxon>Spiralia</taxon>
        <taxon>Lophotrochozoa</taxon>
        <taxon>Mesozoa</taxon>
        <taxon>Orthonectida</taxon>
        <taxon>Rhopaluridae</taxon>
        <taxon>Intoshia</taxon>
    </lineage>
</organism>
<evidence type="ECO:0000256" key="2">
    <source>
        <dbReference type="SAM" id="Phobius"/>
    </source>
</evidence>
<gene>
    <name evidence="3" type="ORF">A3Q56_05987</name>
</gene>
<dbReference type="Pfam" id="PF03096">
    <property type="entry name" value="Ndr"/>
    <property type="match status" value="1"/>
</dbReference>
<keyword evidence="2" id="KW-0472">Membrane</keyword>
<keyword evidence="2" id="KW-1133">Transmembrane helix</keyword>
<dbReference type="OrthoDB" id="741027at2759"/>
<dbReference type="InterPro" id="IPR029058">
    <property type="entry name" value="AB_hydrolase_fold"/>
</dbReference>
<sequence length="281" mass="32492">MKTRHPQDKSFIIRMSLNQIHESVPLRVLSPEDVKFTSFNNVVKRDVSTKNFTINLWVMGELKPPYMLTLHDIGMNPSMCFNSFFSRKYVHDVILESMCVIHIDLLSIHTNKLFHNDSAASIELSSMNEITDIIEEIITHFNINKFTGFGVGVGANAFIRYAKFFPRNVSGLILINPFMTAFNIFGYTYVKALNGVNRRSHLNTYMRNYLLDHWFGDTEMNDIYNKYESQLLKFNPIHIAPYIDAYLNREAISLVRNEDGNATLKFFLIYNYSATLGIITT</sequence>
<evidence type="ECO:0000256" key="1">
    <source>
        <dbReference type="ARBA" id="ARBA00005598"/>
    </source>
</evidence>
<evidence type="ECO:0000313" key="3">
    <source>
        <dbReference type="EMBL" id="OAF66287.1"/>
    </source>
</evidence>
<dbReference type="AlphaFoldDB" id="A0A177AW92"/>
<dbReference type="EMBL" id="LWCA01000979">
    <property type="protein sequence ID" value="OAF66287.1"/>
    <property type="molecule type" value="Genomic_DNA"/>
</dbReference>
<comment type="similarity">
    <text evidence="1">Belongs to the NDRG family.</text>
</comment>
<reference evidence="3 4" key="1">
    <citation type="submission" date="2016-04" db="EMBL/GenBank/DDBJ databases">
        <title>The genome of Intoshia linei affirms orthonectids as highly simplified spiralians.</title>
        <authorList>
            <person name="Mikhailov K.V."/>
            <person name="Slusarev G.S."/>
            <person name="Nikitin M.A."/>
            <person name="Logacheva M.D."/>
            <person name="Penin A."/>
            <person name="Aleoshin V."/>
            <person name="Panchin Y.V."/>
        </authorList>
    </citation>
    <scope>NUCLEOTIDE SEQUENCE [LARGE SCALE GENOMIC DNA]</scope>
    <source>
        <strain evidence="3">Intl2013</strain>
        <tissue evidence="3">Whole animal</tissue>
    </source>
</reference>
<evidence type="ECO:0000313" key="4">
    <source>
        <dbReference type="Proteomes" id="UP000078046"/>
    </source>
</evidence>